<reference evidence="2 3" key="1">
    <citation type="submission" date="2014-02" db="EMBL/GenBank/DDBJ databases">
        <title>Transposable element dynamics among asymbiotic and ectomycorrhizal Amanita fungi.</title>
        <authorList>
            <consortium name="DOE Joint Genome Institute"/>
            <person name="Hess J."/>
            <person name="Skrede I."/>
            <person name="Wolfe B."/>
            <person name="LaButti K."/>
            <person name="Ohm R.A."/>
            <person name="Grigoriev I.V."/>
            <person name="Pringle A."/>
        </authorList>
    </citation>
    <scope>NUCLEOTIDE SEQUENCE [LARGE SCALE GENOMIC DNA]</scope>
    <source>
        <strain evidence="2 3">SKay4041</strain>
    </source>
</reference>
<keyword evidence="3" id="KW-1185">Reference proteome</keyword>
<dbReference type="Proteomes" id="UP000242287">
    <property type="component" value="Unassembled WGS sequence"/>
</dbReference>
<gene>
    <name evidence="2" type="ORF">AMATHDRAFT_2860</name>
</gene>
<sequence length="112" mass="11978">MPSKKSSSSHKRKVSPSAPGLQAGAKQPRLGMVLRSRVDATANPLSHGNSDVIEKAQTQEIQADADDGISSRQEPPSQSVITTSQEECGHMVLSDNLANKGFFLNQVHLSIN</sequence>
<dbReference type="EMBL" id="KZ301986">
    <property type="protein sequence ID" value="PFH51575.1"/>
    <property type="molecule type" value="Genomic_DNA"/>
</dbReference>
<proteinExistence type="predicted"/>
<feature type="compositionally biased region" description="Polar residues" evidence="1">
    <location>
        <begin position="70"/>
        <end position="82"/>
    </location>
</feature>
<name>A0A2A9NKS1_9AGAR</name>
<protein>
    <submittedName>
        <fullName evidence="2">Uncharacterized protein</fullName>
    </submittedName>
</protein>
<evidence type="ECO:0000256" key="1">
    <source>
        <dbReference type="SAM" id="MobiDB-lite"/>
    </source>
</evidence>
<feature type="region of interest" description="Disordered" evidence="1">
    <location>
        <begin position="1"/>
        <end position="82"/>
    </location>
</feature>
<evidence type="ECO:0000313" key="3">
    <source>
        <dbReference type="Proteomes" id="UP000242287"/>
    </source>
</evidence>
<organism evidence="2 3">
    <name type="scientific">Amanita thiersii Skay4041</name>
    <dbReference type="NCBI Taxonomy" id="703135"/>
    <lineage>
        <taxon>Eukaryota</taxon>
        <taxon>Fungi</taxon>
        <taxon>Dikarya</taxon>
        <taxon>Basidiomycota</taxon>
        <taxon>Agaricomycotina</taxon>
        <taxon>Agaricomycetes</taxon>
        <taxon>Agaricomycetidae</taxon>
        <taxon>Agaricales</taxon>
        <taxon>Pluteineae</taxon>
        <taxon>Amanitaceae</taxon>
        <taxon>Amanita</taxon>
    </lineage>
</organism>
<evidence type="ECO:0000313" key="2">
    <source>
        <dbReference type="EMBL" id="PFH51575.1"/>
    </source>
</evidence>
<accession>A0A2A9NKS1</accession>
<dbReference type="AlphaFoldDB" id="A0A2A9NKS1"/>